<evidence type="ECO:0000256" key="4">
    <source>
        <dbReference type="ARBA" id="ARBA00023015"/>
    </source>
</evidence>
<dbReference type="SUPFAM" id="SSF48065">
    <property type="entry name" value="DBL homology domain (DH-domain)"/>
    <property type="match status" value="1"/>
</dbReference>
<comment type="caution">
    <text evidence="14">The sequence shown here is derived from an EMBL/GenBank/DDBJ whole genome shotgun (WGS) entry which is preliminary data.</text>
</comment>
<feature type="compositionally biased region" description="Acidic residues" evidence="9">
    <location>
        <begin position="857"/>
        <end position="869"/>
    </location>
</feature>
<dbReference type="Gene3D" id="1.10.565.10">
    <property type="entry name" value="Retinoid X Receptor"/>
    <property type="match status" value="2"/>
</dbReference>
<protein>
    <recommendedName>
        <fullName evidence="16">FGD6 protein</fullName>
    </recommendedName>
</protein>
<dbReference type="InterPro" id="IPR051092">
    <property type="entry name" value="FYVE_RhoGEF_PH"/>
</dbReference>
<dbReference type="InterPro" id="IPR035500">
    <property type="entry name" value="NHR-like_dom_sf"/>
</dbReference>
<keyword evidence="1" id="KW-0479">Metal-binding</keyword>
<dbReference type="Pfam" id="PF00104">
    <property type="entry name" value="Hormone_recep"/>
    <property type="match status" value="2"/>
</dbReference>
<dbReference type="Gene3D" id="1.20.900.10">
    <property type="entry name" value="Dbl homology (DH) domain"/>
    <property type="match status" value="1"/>
</dbReference>
<dbReference type="Proteomes" id="UP001145742">
    <property type="component" value="Unassembled WGS sequence"/>
</dbReference>
<organism evidence="14 15">
    <name type="scientific">Willisornis vidua</name>
    <name type="common">Xingu scale-backed antbird</name>
    <dbReference type="NCBI Taxonomy" id="1566151"/>
    <lineage>
        <taxon>Eukaryota</taxon>
        <taxon>Metazoa</taxon>
        <taxon>Chordata</taxon>
        <taxon>Craniata</taxon>
        <taxon>Vertebrata</taxon>
        <taxon>Euteleostomi</taxon>
        <taxon>Archelosauria</taxon>
        <taxon>Archosauria</taxon>
        <taxon>Dinosauria</taxon>
        <taxon>Saurischia</taxon>
        <taxon>Theropoda</taxon>
        <taxon>Coelurosauria</taxon>
        <taxon>Aves</taxon>
        <taxon>Neognathae</taxon>
        <taxon>Neoaves</taxon>
        <taxon>Telluraves</taxon>
        <taxon>Australaves</taxon>
        <taxon>Passeriformes</taxon>
        <taxon>Thamnophilidae</taxon>
        <taxon>Willisornis</taxon>
    </lineage>
</organism>
<dbReference type="Pfam" id="PF00105">
    <property type="entry name" value="zf-C4"/>
    <property type="match status" value="1"/>
</dbReference>
<dbReference type="Gene3D" id="2.30.29.30">
    <property type="entry name" value="Pleckstrin-homology domain (PH domain)/Phosphotyrosine-binding domain (PTB)"/>
    <property type="match status" value="2"/>
</dbReference>
<sequence length="1976" mass="219778">MSEKIKKPPVAPKPKFVVGHKATPPPVAPKPDVVLHGVLQAARKTKPAIAPKPKVLKSSSIPEVKPPSSTQKSTKSFEEHREDSSQTLDHLNYKNENSEGSTGNTTYILPMSSCKFECLHKLGNGEKTCKTQIILEHFENLENIKVGERNAPSLGDSHNEKLGSRSQVILKASISEEKLKDVQIQGVFHNSSPVRRKYADKLDKGDGSSSKSDAKIEFTELVQSLSSSEVAKGKRQNIDGKMIADEFQISEICPSLTENNHSCYCPLDQETLENENLSSNSMFSGEIGMKADANKASPETSSVLTSKVLPIPKPRKPRAACLVRQDGIDTTGEGTKEPSNSEKDSYGLVDQTFKKPAKINVLGQSVCYNNNTEVLHPAKCEITQSNADKMHQVKEPAVEESAAQNLLPQLLHKSSDLVEIVECSLDTDHNLVNSVDKLTDDSSVPGAMDKMTNFVRCDVLSMSLPKQLKLTCSQHSSPSNSLHVSPHSLENKEIKMQDENSPKVVPKKPQRHSLPAAGLLKKAASAELVDKSSYTSNEDKPNSVLEGSHFAHPQAKQQTALSSCDIPKRSSEKPVWKLPHPILPFPGNSESLKTANIATSFNHFTVVTKPRAKSLSAVDMDRTDKPCKDQQKKNSLKKFLNLKLSVCLMKSDFQKFLSKGSQSVDSAIAHLSTGDGCGSGNNRNTASVGSERKTKSAKAHSVEISSPALHKKRQRNRSQPEMRNNQRLESLDRHVLLGENLAQVHLNSVTSTCAPEYENVRHYEEIPEYENLPFAMGARRNLCFEWQNSSSVEDQSTGFYEVEELSEATNRRWRLDRCWPMSIAVLPMKQELMIRSLEEHHDHPNVVMGDIQSDEEDIMNSSDEDDDTNSDSSKGETDPLEDKQSKAAGKKTKVYHIAKEIMSSEKVFVDVLKLLHIDFRDAVAHASRQLGKPVIEDRILNQILYYLPQLYELNRDLLRELEERLSHWLEHQRIADIFVKKGPYLKMYSTYIKEFDKNVALLDEHCKKNAGFASVVKDFEMSPRCASLALKHYLLKPVQRIPQYRLLLTDYLKNLLEESADYRDTQDALAVVIEVANHANDIMKQGDNFQKLMQIQYSLNGHHEIVQPGRVFLKEGTLMKLSRKVMQPRMFFLFNDALLYTTPVQSGMYKLNNMLSLAGMKVKKPTQEAYQNELNIESVERSFILSASDPPAVGQRDRVSLSVHLFKLAHPMENFGNKELLESSMTCSATERDEWLEAISKSIEEYTKKRITFNPSKSLEEVSANTEDSTMSGYLHRSKGSKKPWKHLWFVIKNKVLYTYAASEDVAALESQPLLGFTVSEVKDENSESRVFHLLHKNTLFYIFKADDPHSAQKSCTWFPTATAGFGQAEHDQECAQVACISNSVGSRTRAVIAPLYLALVAHSQDSVTQTPMDGTPQRIQIVPTDSGLSLSQRIQIVTDQQTGQKIQIVTALDQSSAGKQFILTNHEGSTPSKVILARQDSTPGKVILATPDAAGVNQLFFASPDISAQHIQILTDNSPSEQGLNKVFDLCVVCGDKASGRHYGAVTCEGCKGFFKRSIRKNLVYSCRGTKDCVINKHHRNRCQYCRLQRCIAFGMKQDSVQCERKPIEVSREKSSNCAASTEKIYIRKDLRSPLAATPTFVTDNETARSTGLLESGMFVNIHPSAIKSEPTVLMTPDKVEACQGDLSTLANVVTSLANLSKCKDMSQSSTELSMIESLSNGDASLSELKQEEQPSSDVTRAFDTLAKALNPAESTVCQNSESVDASAQLLGGETSGNVVEIEGPLLSDAHVAFRLTMPSPMPDYLNVHYICESASRLLFLSMHWARSIPSFQALGQDNSISLVKACWNELFTLGLAQCSQVMNVATILAAFVNHLQGSLQQDHPGLENVVQIEKFQEKAYMEFQDYVTKAYPDDTYRLSRLLLRLPALRLMSAAITEELFFAGLIGNVQIDSIIPYILRMETADYNSQIIGHAV</sequence>
<dbReference type="PROSITE" id="PS51030">
    <property type="entry name" value="NUCLEAR_REC_DBD_2"/>
    <property type="match status" value="1"/>
</dbReference>
<evidence type="ECO:0000259" key="11">
    <source>
        <dbReference type="PROSITE" id="PS50010"/>
    </source>
</evidence>
<dbReference type="InterPro" id="IPR013088">
    <property type="entry name" value="Znf_NHR/GATA"/>
</dbReference>
<keyword evidence="4" id="KW-0805">Transcription regulation</keyword>
<proteinExistence type="predicted"/>
<dbReference type="SUPFAM" id="SSF50729">
    <property type="entry name" value="PH domain-like"/>
    <property type="match status" value="2"/>
</dbReference>
<dbReference type="SMART" id="SM00399">
    <property type="entry name" value="ZnF_C4"/>
    <property type="match status" value="1"/>
</dbReference>
<feature type="domain" description="PH" evidence="10">
    <location>
        <begin position="1111"/>
        <end position="1244"/>
    </location>
</feature>
<dbReference type="PRINTS" id="PR00398">
    <property type="entry name" value="STRDHORMONER"/>
</dbReference>
<dbReference type="SMART" id="SM00325">
    <property type="entry name" value="RhoGEF"/>
    <property type="match status" value="1"/>
</dbReference>
<dbReference type="EMBL" id="WHWB01034085">
    <property type="protein sequence ID" value="KAJ7414098.1"/>
    <property type="molecule type" value="Genomic_DNA"/>
</dbReference>
<feature type="domain" description="NR LBD" evidence="13">
    <location>
        <begin position="1763"/>
        <end position="1963"/>
    </location>
</feature>
<dbReference type="PROSITE" id="PS50010">
    <property type="entry name" value="DH_2"/>
    <property type="match status" value="1"/>
</dbReference>
<dbReference type="PROSITE" id="PS51843">
    <property type="entry name" value="NR_LBD"/>
    <property type="match status" value="1"/>
</dbReference>
<keyword evidence="2" id="KW-0863">Zinc-finger</keyword>
<dbReference type="CDD" id="cd13237">
    <property type="entry name" value="PH2_FGD5_FGD6"/>
    <property type="match status" value="1"/>
</dbReference>
<keyword evidence="3" id="KW-0862">Zinc</keyword>
<dbReference type="Pfam" id="PF00621">
    <property type="entry name" value="RhoGEF"/>
    <property type="match status" value="1"/>
</dbReference>
<name>A0ABQ9D3A5_9PASS</name>
<keyword evidence="8" id="KW-0539">Nucleus</keyword>
<dbReference type="PROSITE" id="PS00031">
    <property type="entry name" value="NUCLEAR_REC_DBD_1"/>
    <property type="match status" value="1"/>
</dbReference>
<dbReference type="Pfam" id="PF00169">
    <property type="entry name" value="PH"/>
    <property type="match status" value="1"/>
</dbReference>
<accession>A0ABQ9D3A5</accession>
<dbReference type="InterPro" id="IPR001723">
    <property type="entry name" value="Nuclear_hrmn_rcpt"/>
</dbReference>
<evidence type="ECO:0008006" key="16">
    <source>
        <dbReference type="Google" id="ProtNLM"/>
    </source>
</evidence>
<dbReference type="InterPro" id="IPR000536">
    <property type="entry name" value="Nucl_hrmn_rcpt_lig-bd"/>
</dbReference>
<keyword evidence="5" id="KW-0238">DNA-binding</keyword>
<feature type="region of interest" description="Disordered" evidence="9">
    <location>
        <begin position="44"/>
        <end position="105"/>
    </location>
</feature>
<feature type="domain" description="Nuclear receptor" evidence="12">
    <location>
        <begin position="1529"/>
        <end position="1604"/>
    </location>
</feature>
<dbReference type="SMART" id="SM00233">
    <property type="entry name" value="PH"/>
    <property type="match status" value="2"/>
</dbReference>
<feature type="region of interest" description="Disordered" evidence="9">
    <location>
        <begin position="1"/>
        <end position="31"/>
    </location>
</feature>
<evidence type="ECO:0000259" key="12">
    <source>
        <dbReference type="PROSITE" id="PS51030"/>
    </source>
</evidence>
<dbReference type="InterPro" id="IPR035899">
    <property type="entry name" value="DBL_dom_sf"/>
</dbReference>
<evidence type="ECO:0000256" key="1">
    <source>
        <dbReference type="ARBA" id="ARBA00022723"/>
    </source>
</evidence>
<evidence type="ECO:0000256" key="9">
    <source>
        <dbReference type="SAM" id="MobiDB-lite"/>
    </source>
</evidence>
<dbReference type="SMART" id="SM00430">
    <property type="entry name" value="HOLI"/>
    <property type="match status" value="1"/>
</dbReference>
<dbReference type="PANTHER" id="PTHR12673">
    <property type="entry name" value="FACIOGENITAL DYSPLASIA PROTEIN"/>
    <property type="match status" value="1"/>
</dbReference>
<evidence type="ECO:0000313" key="14">
    <source>
        <dbReference type="EMBL" id="KAJ7414098.1"/>
    </source>
</evidence>
<dbReference type="InterPro" id="IPR048245">
    <property type="entry name" value="NR2C1/2-like_DBD"/>
</dbReference>
<dbReference type="InterPro" id="IPR001849">
    <property type="entry name" value="PH_domain"/>
</dbReference>
<evidence type="ECO:0000313" key="15">
    <source>
        <dbReference type="Proteomes" id="UP001145742"/>
    </source>
</evidence>
<evidence type="ECO:0000256" key="6">
    <source>
        <dbReference type="ARBA" id="ARBA00023163"/>
    </source>
</evidence>
<feature type="compositionally biased region" description="Basic and acidic residues" evidence="9">
    <location>
        <begin position="873"/>
        <end position="885"/>
    </location>
</feature>
<feature type="compositionally biased region" description="Basic and acidic residues" evidence="9">
    <location>
        <begin position="75"/>
        <end position="84"/>
    </location>
</feature>
<keyword evidence="7" id="KW-0675">Receptor</keyword>
<evidence type="ECO:0000256" key="5">
    <source>
        <dbReference type="ARBA" id="ARBA00023125"/>
    </source>
</evidence>
<dbReference type="PANTHER" id="PTHR12673:SF12">
    <property type="entry name" value="FYVE, RHOGEF AND PH DOMAIN-CONTAINING PROTEIN 6"/>
    <property type="match status" value="1"/>
</dbReference>
<feature type="region of interest" description="Disordered" evidence="9">
    <location>
        <begin position="857"/>
        <end position="887"/>
    </location>
</feature>
<feature type="domain" description="PH" evidence="10">
    <location>
        <begin position="1268"/>
        <end position="1367"/>
    </location>
</feature>
<feature type="region of interest" description="Disordered" evidence="9">
    <location>
        <begin position="672"/>
        <end position="726"/>
    </location>
</feature>
<dbReference type="SUPFAM" id="SSF57716">
    <property type="entry name" value="Glucocorticoid receptor-like (DNA-binding domain)"/>
    <property type="match status" value="1"/>
</dbReference>
<evidence type="ECO:0000256" key="8">
    <source>
        <dbReference type="ARBA" id="ARBA00023242"/>
    </source>
</evidence>
<feature type="domain" description="DH" evidence="11">
    <location>
        <begin position="893"/>
        <end position="1082"/>
    </location>
</feature>
<gene>
    <name evidence="14" type="ORF">WISP_86401</name>
</gene>
<evidence type="ECO:0000259" key="10">
    <source>
        <dbReference type="PROSITE" id="PS50003"/>
    </source>
</evidence>
<evidence type="ECO:0000256" key="3">
    <source>
        <dbReference type="ARBA" id="ARBA00022833"/>
    </source>
</evidence>
<dbReference type="CDD" id="cd00160">
    <property type="entry name" value="RhoGEF"/>
    <property type="match status" value="1"/>
</dbReference>
<evidence type="ECO:0000259" key="13">
    <source>
        <dbReference type="PROSITE" id="PS51843"/>
    </source>
</evidence>
<evidence type="ECO:0000256" key="2">
    <source>
        <dbReference type="ARBA" id="ARBA00022771"/>
    </source>
</evidence>
<reference evidence="14" key="1">
    <citation type="submission" date="2019-10" db="EMBL/GenBank/DDBJ databases">
        <authorList>
            <person name="Soares A.E.R."/>
            <person name="Aleixo A."/>
            <person name="Schneider P."/>
            <person name="Miyaki C.Y."/>
            <person name="Schneider M.P."/>
            <person name="Mello C."/>
            <person name="Vasconcelos A.T.R."/>
        </authorList>
    </citation>
    <scope>NUCLEOTIDE SEQUENCE</scope>
    <source>
        <tissue evidence="14">Muscle</tissue>
    </source>
</reference>
<dbReference type="InterPro" id="IPR011993">
    <property type="entry name" value="PH-like_dom_sf"/>
</dbReference>
<keyword evidence="6" id="KW-0804">Transcription</keyword>
<dbReference type="PROSITE" id="PS50003">
    <property type="entry name" value="PH_DOMAIN"/>
    <property type="match status" value="2"/>
</dbReference>
<keyword evidence="15" id="KW-1185">Reference proteome</keyword>
<dbReference type="Gene3D" id="3.30.50.10">
    <property type="entry name" value="Erythroid Transcription Factor GATA-1, subunit A"/>
    <property type="match status" value="1"/>
</dbReference>
<dbReference type="CDD" id="cd06967">
    <property type="entry name" value="NR_DBD_TR2_like"/>
    <property type="match status" value="1"/>
</dbReference>
<dbReference type="SUPFAM" id="SSF48508">
    <property type="entry name" value="Nuclear receptor ligand-binding domain"/>
    <property type="match status" value="1"/>
</dbReference>
<dbReference type="InterPro" id="IPR000219">
    <property type="entry name" value="DH_dom"/>
</dbReference>
<dbReference type="PRINTS" id="PR00047">
    <property type="entry name" value="STROIDFINGER"/>
</dbReference>
<dbReference type="InterPro" id="IPR001628">
    <property type="entry name" value="Znf_hrmn_rcpt"/>
</dbReference>
<evidence type="ECO:0000256" key="7">
    <source>
        <dbReference type="ARBA" id="ARBA00023170"/>
    </source>
</evidence>